<name>A0A9N9DZI3_9GLOM</name>
<sequence>AVQITIVILVQAKKTSQILVAKRTVAPNYAPVEKAIHCAQG</sequence>
<dbReference type="Proteomes" id="UP000789405">
    <property type="component" value="Unassembled WGS sequence"/>
</dbReference>
<reference evidence="1" key="1">
    <citation type="submission" date="2021-06" db="EMBL/GenBank/DDBJ databases">
        <authorList>
            <person name="Kallberg Y."/>
            <person name="Tangrot J."/>
            <person name="Rosling A."/>
        </authorList>
    </citation>
    <scope>NUCLEOTIDE SEQUENCE</scope>
    <source>
        <strain evidence="1">MA453B</strain>
    </source>
</reference>
<dbReference type="AlphaFoldDB" id="A0A9N9DZI3"/>
<gene>
    <name evidence="1" type="ORF">DERYTH_LOCUS10339</name>
</gene>
<comment type="caution">
    <text evidence="1">The sequence shown here is derived from an EMBL/GenBank/DDBJ whole genome shotgun (WGS) entry which is preliminary data.</text>
</comment>
<organism evidence="1 2">
    <name type="scientific">Dentiscutata erythropus</name>
    <dbReference type="NCBI Taxonomy" id="1348616"/>
    <lineage>
        <taxon>Eukaryota</taxon>
        <taxon>Fungi</taxon>
        <taxon>Fungi incertae sedis</taxon>
        <taxon>Mucoromycota</taxon>
        <taxon>Glomeromycotina</taxon>
        <taxon>Glomeromycetes</taxon>
        <taxon>Diversisporales</taxon>
        <taxon>Gigasporaceae</taxon>
        <taxon>Dentiscutata</taxon>
    </lineage>
</organism>
<evidence type="ECO:0000313" key="2">
    <source>
        <dbReference type="Proteomes" id="UP000789405"/>
    </source>
</evidence>
<dbReference type="EMBL" id="CAJVPY010005974">
    <property type="protein sequence ID" value="CAG8653975.1"/>
    <property type="molecule type" value="Genomic_DNA"/>
</dbReference>
<protein>
    <submittedName>
        <fullName evidence="1">7649_t:CDS:1</fullName>
    </submittedName>
</protein>
<feature type="non-terminal residue" evidence="1">
    <location>
        <position position="1"/>
    </location>
</feature>
<evidence type="ECO:0000313" key="1">
    <source>
        <dbReference type="EMBL" id="CAG8653975.1"/>
    </source>
</evidence>
<keyword evidence="2" id="KW-1185">Reference proteome</keyword>
<accession>A0A9N9DZI3</accession>
<proteinExistence type="predicted"/>